<dbReference type="InterPro" id="IPR027593">
    <property type="entry name" value="Aro_clust"/>
</dbReference>
<keyword evidence="2" id="KW-1185">Reference proteome</keyword>
<protein>
    <recommendedName>
        <fullName evidence="3">Lipoprotein</fullName>
    </recommendedName>
</protein>
<sequence>MKKLLKYSLFLNFSFLSTSFIVSCKSSENYNKNDYSPYKDLIEENVILNDQIKSFTNKHFFKGDDKNIREFFTQQIRVEKKFKNELNISLTFAPLFIPNILNIASEFQLKHAINSVDVISDTLTQRWFWYIQNIKNFSYVFNNWRSDFKDYKNSEGQNDNSDREIFTKIYDDKEKLFRSFKNYEIKEFSPEIKIENIKTDKLFDLQIVFLRMENQDKNNILIPIFLYKKAKNGDVKISITGEIFSFKNKIDIWNNEIYNKLANYISEGRKYFAQKTVDYQRKLFESENKNGLEKFDETKFLIDYNDVNFIKHYDKNNYTNSFYYAINKYNDEKNQENKIYRYSWGFINEK</sequence>
<proteinExistence type="predicted"/>
<evidence type="ECO:0008006" key="3">
    <source>
        <dbReference type="Google" id="ProtNLM"/>
    </source>
</evidence>
<dbReference type="NCBIfam" id="TIGR04313">
    <property type="entry name" value="aro_clust_Mycop"/>
    <property type="match status" value="1"/>
</dbReference>
<dbReference type="Proteomes" id="UP001058364">
    <property type="component" value="Chromosome"/>
</dbReference>
<evidence type="ECO:0000313" key="2">
    <source>
        <dbReference type="Proteomes" id="UP001058364"/>
    </source>
</evidence>
<name>A0ABY5TX55_9BACT</name>
<dbReference type="RefSeq" id="WP_027123300.1">
    <property type="nucleotide sequence ID" value="NZ_CP103423.1"/>
</dbReference>
<evidence type="ECO:0000313" key="1">
    <source>
        <dbReference type="EMBL" id="UWD34576.1"/>
    </source>
</evidence>
<gene>
    <name evidence="1" type="ORF">NX772_01975</name>
</gene>
<dbReference type="EMBL" id="CP103423">
    <property type="protein sequence ID" value="UWD34576.1"/>
    <property type="molecule type" value="Genomic_DNA"/>
</dbReference>
<organism evidence="1 2">
    <name type="scientific">Mesomycoplasma molare</name>
    <dbReference type="NCBI Taxonomy" id="171288"/>
    <lineage>
        <taxon>Bacteria</taxon>
        <taxon>Bacillati</taxon>
        <taxon>Mycoplasmatota</taxon>
        <taxon>Mycoplasmoidales</taxon>
        <taxon>Metamycoplasmataceae</taxon>
        <taxon>Mesomycoplasma</taxon>
    </lineage>
</organism>
<dbReference type="PROSITE" id="PS51257">
    <property type="entry name" value="PROKAR_LIPOPROTEIN"/>
    <property type="match status" value="1"/>
</dbReference>
<accession>A0ABY5TX55</accession>
<reference evidence="1" key="1">
    <citation type="submission" date="2022-08" db="EMBL/GenBank/DDBJ databases">
        <title>Complete genome sequence of Mycoplasma molare type strain H 542.</title>
        <authorList>
            <person name="Spergser J."/>
        </authorList>
    </citation>
    <scope>NUCLEOTIDE SEQUENCE</scope>
    <source>
        <strain evidence="1">H 542</strain>
    </source>
</reference>